<reference evidence="13" key="1">
    <citation type="submission" date="2009-12" db="EMBL/GenBank/DDBJ databases">
        <title>Complete sequence of Treponema primitia strain ZAS-2.</title>
        <authorList>
            <person name="Tetu S.G."/>
            <person name="Matson E."/>
            <person name="Ren Q."/>
            <person name="Seshadri R."/>
            <person name="Elbourne L."/>
            <person name="Hassan K.A."/>
            <person name="Durkin A."/>
            <person name="Radune D."/>
            <person name="Mohamoud Y."/>
            <person name="Shay R."/>
            <person name="Jin S."/>
            <person name="Zhang X."/>
            <person name="Lucey K."/>
            <person name="Ballor N.R."/>
            <person name="Ottesen E."/>
            <person name="Rosenthal R."/>
            <person name="Allen A."/>
            <person name="Leadbetter J.R."/>
            <person name="Paulsen I.T."/>
        </authorList>
    </citation>
    <scope>NUCLEOTIDE SEQUENCE [LARGE SCALE GENOMIC DNA]</scope>
    <source>
        <strain evidence="13">ATCC BAA-887 / DSM 12427 / ZAS-2</strain>
    </source>
</reference>
<evidence type="ECO:0000256" key="6">
    <source>
        <dbReference type="ARBA" id="ARBA00023186"/>
    </source>
</evidence>
<evidence type="ECO:0000256" key="2">
    <source>
        <dbReference type="ARBA" id="ARBA00004496"/>
    </source>
</evidence>
<keyword evidence="13" id="KW-1185">Reference proteome</keyword>
<dbReference type="AlphaFoldDB" id="F5YR28"/>
<reference evidence="12 13" key="2">
    <citation type="journal article" date="2011" name="ISME J.">
        <title>RNA-seq reveals cooperative metabolic interactions between two termite-gut spirochete species in co-culture.</title>
        <authorList>
            <person name="Rosenthal A.Z."/>
            <person name="Matson E.G."/>
            <person name="Eldar A."/>
            <person name="Leadbetter J.R."/>
        </authorList>
    </citation>
    <scope>NUCLEOTIDE SEQUENCE [LARGE SCALE GENOMIC DNA]</scope>
    <source>
        <strain evidence="13">ATCC BAA-887 / DSM 12427 / ZAS-2</strain>
    </source>
</reference>
<comment type="similarity">
    <text evidence="3 10">Belongs to the FKBP-type PPIase family.</text>
</comment>
<evidence type="ECO:0000256" key="7">
    <source>
        <dbReference type="ARBA" id="ARBA00023235"/>
    </source>
</evidence>
<protein>
    <recommendedName>
        <fullName evidence="10">Peptidyl-prolyl cis-trans isomerase</fullName>
        <ecNumber evidence="10">5.2.1.8</ecNumber>
    </recommendedName>
</protein>
<evidence type="ECO:0000256" key="4">
    <source>
        <dbReference type="ARBA" id="ARBA00022490"/>
    </source>
</evidence>
<keyword evidence="7 9" id="KW-0413">Isomerase</keyword>
<dbReference type="RefSeq" id="WP_015706709.1">
    <property type="nucleotide sequence ID" value="NC_015578.1"/>
</dbReference>
<dbReference type="PANTHER" id="PTHR47861:SF3">
    <property type="entry name" value="FKBP-TYPE PEPTIDYL-PROLYL CIS-TRANS ISOMERASE SLYD"/>
    <property type="match status" value="1"/>
</dbReference>
<dbReference type="Gene3D" id="3.10.50.40">
    <property type="match status" value="1"/>
</dbReference>
<feature type="domain" description="PPIase FKBP-type" evidence="11">
    <location>
        <begin position="6"/>
        <end position="70"/>
    </location>
</feature>
<dbReference type="GO" id="GO:0003755">
    <property type="term" value="F:peptidyl-prolyl cis-trans isomerase activity"/>
    <property type="evidence" value="ECO:0007669"/>
    <property type="project" value="UniProtKB-UniRule"/>
</dbReference>
<dbReference type="Proteomes" id="UP000009223">
    <property type="component" value="Chromosome"/>
</dbReference>
<dbReference type="PANTHER" id="PTHR47861">
    <property type="entry name" value="FKBP-TYPE PEPTIDYL-PROLYL CIS-TRANS ISOMERASE SLYD"/>
    <property type="match status" value="1"/>
</dbReference>
<evidence type="ECO:0000259" key="11">
    <source>
        <dbReference type="PROSITE" id="PS50059"/>
    </source>
</evidence>
<keyword evidence="6" id="KW-0143">Chaperone</keyword>
<comment type="function">
    <text evidence="8">Also involved in hydrogenase metallocenter assembly, probably by participating in the nickel insertion step. This function in hydrogenase biosynthesis requires chaperone activity and the presence of the metal-binding domain, but not PPIase activity.</text>
</comment>
<evidence type="ECO:0000313" key="12">
    <source>
        <dbReference type="EMBL" id="AEF85595.1"/>
    </source>
</evidence>
<gene>
    <name evidence="12" type="ordered locus">TREPR_3593</name>
</gene>
<dbReference type="EC" id="5.2.1.8" evidence="10"/>
<dbReference type="InterPro" id="IPR046357">
    <property type="entry name" value="PPIase_dom_sf"/>
</dbReference>
<name>F5YR28_TREPZ</name>
<dbReference type="STRING" id="545694.TREPR_3593"/>
<keyword evidence="5 9" id="KW-0697">Rotamase</keyword>
<dbReference type="eggNOG" id="COG1047">
    <property type="taxonomic scope" value="Bacteria"/>
</dbReference>
<dbReference type="GO" id="GO:0005737">
    <property type="term" value="C:cytoplasm"/>
    <property type="evidence" value="ECO:0007669"/>
    <property type="project" value="UniProtKB-SubCell"/>
</dbReference>
<dbReference type="SUPFAM" id="SSF54534">
    <property type="entry name" value="FKBP-like"/>
    <property type="match status" value="1"/>
</dbReference>
<comment type="catalytic activity">
    <reaction evidence="1 9 10">
        <text>[protein]-peptidylproline (omega=180) = [protein]-peptidylproline (omega=0)</text>
        <dbReference type="Rhea" id="RHEA:16237"/>
        <dbReference type="Rhea" id="RHEA-COMP:10747"/>
        <dbReference type="Rhea" id="RHEA-COMP:10748"/>
        <dbReference type="ChEBI" id="CHEBI:83833"/>
        <dbReference type="ChEBI" id="CHEBI:83834"/>
        <dbReference type="EC" id="5.2.1.8"/>
    </reaction>
</comment>
<dbReference type="PROSITE" id="PS50059">
    <property type="entry name" value="FKBP_PPIASE"/>
    <property type="match status" value="1"/>
</dbReference>
<dbReference type="OrthoDB" id="9808891at2"/>
<evidence type="ECO:0000256" key="8">
    <source>
        <dbReference type="ARBA" id="ARBA00037071"/>
    </source>
</evidence>
<evidence type="ECO:0000256" key="9">
    <source>
        <dbReference type="PROSITE-ProRule" id="PRU00277"/>
    </source>
</evidence>
<evidence type="ECO:0000256" key="5">
    <source>
        <dbReference type="ARBA" id="ARBA00023110"/>
    </source>
</evidence>
<dbReference type="InterPro" id="IPR001179">
    <property type="entry name" value="PPIase_FKBP_dom"/>
</dbReference>
<evidence type="ECO:0000256" key="1">
    <source>
        <dbReference type="ARBA" id="ARBA00000971"/>
    </source>
</evidence>
<proteinExistence type="inferred from homology"/>
<dbReference type="HOGENOM" id="CLU_098197_1_0_12"/>
<evidence type="ECO:0000256" key="3">
    <source>
        <dbReference type="ARBA" id="ARBA00006577"/>
    </source>
</evidence>
<keyword evidence="4" id="KW-0963">Cytoplasm</keyword>
<evidence type="ECO:0000313" key="13">
    <source>
        <dbReference type="Proteomes" id="UP000009223"/>
    </source>
</evidence>
<dbReference type="Pfam" id="PF00254">
    <property type="entry name" value="FKBP_C"/>
    <property type="match status" value="1"/>
</dbReference>
<sequence>MNITKDRVISINYTLTNSQNQILDSSGSEPFSYLHGHQNIIPGLEKALDGKNQGDSFKVNVPAADAYGKRDDRLITTVSLDRFSGADSVKPGMQFHAETPDGELQMVTVTKVEGNTVTIDGNHPMAGLDLNFDVAVVDIREASEEELAHGHVHSHSHDEEDCDCDDGDCEGCHDCG</sequence>
<dbReference type="GO" id="GO:0042026">
    <property type="term" value="P:protein refolding"/>
    <property type="evidence" value="ECO:0007669"/>
    <property type="project" value="UniProtKB-ARBA"/>
</dbReference>
<organism evidence="12 13">
    <name type="scientific">Treponema primitia (strain ATCC BAA-887 / DSM 12427 / ZAS-2)</name>
    <dbReference type="NCBI Taxonomy" id="545694"/>
    <lineage>
        <taxon>Bacteria</taxon>
        <taxon>Pseudomonadati</taxon>
        <taxon>Spirochaetota</taxon>
        <taxon>Spirochaetia</taxon>
        <taxon>Spirochaetales</taxon>
        <taxon>Treponemataceae</taxon>
        <taxon>Treponema</taxon>
    </lineage>
</organism>
<dbReference type="EMBL" id="CP001843">
    <property type="protein sequence ID" value="AEF85595.1"/>
    <property type="molecule type" value="Genomic_DNA"/>
</dbReference>
<dbReference type="KEGG" id="tpi:TREPR_3593"/>
<accession>F5YR28</accession>
<comment type="subcellular location">
    <subcellularLocation>
        <location evidence="2">Cytoplasm</location>
    </subcellularLocation>
</comment>
<evidence type="ECO:0000256" key="10">
    <source>
        <dbReference type="RuleBase" id="RU003915"/>
    </source>
</evidence>